<dbReference type="EMBL" id="WJXW01000003">
    <property type="protein sequence ID" value="KAF9737972.1"/>
    <property type="molecule type" value="Genomic_DNA"/>
</dbReference>
<proteinExistence type="predicted"/>
<evidence type="ECO:0000313" key="3">
    <source>
        <dbReference type="EMBL" id="KAF9737972.1"/>
    </source>
</evidence>
<reference evidence="3" key="1">
    <citation type="journal article" date="2020" name="Mol. Plant Microbe Interact.">
        <title>Genome Sequence of the Biocontrol Agent Coniothyrium minitans strain Conio (IMI 134523).</title>
        <authorList>
            <person name="Patel D."/>
            <person name="Shittu T.A."/>
            <person name="Baroncelli R."/>
            <person name="Muthumeenakshi S."/>
            <person name="Osborne T.H."/>
            <person name="Janganan T.K."/>
            <person name="Sreenivasaprasad S."/>
        </authorList>
    </citation>
    <scope>NUCLEOTIDE SEQUENCE</scope>
    <source>
        <strain evidence="3">Conio</strain>
    </source>
</reference>
<comment type="caution">
    <text evidence="3">The sequence shown here is derived from an EMBL/GenBank/DDBJ whole genome shotgun (WGS) entry which is preliminary data.</text>
</comment>
<evidence type="ECO:0000313" key="4">
    <source>
        <dbReference type="Proteomes" id="UP000756921"/>
    </source>
</evidence>
<feature type="transmembrane region" description="Helical" evidence="2">
    <location>
        <begin position="131"/>
        <end position="155"/>
    </location>
</feature>
<organism evidence="3 4">
    <name type="scientific">Paraphaeosphaeria minitans</name>
    <dbReference type="NCBI Taxonomy" id="565426"/>
    <lineage>
        <taxon>Eukaryota</taxon>
        <taxon>Fungi</taxon>
        <taxon>Dikarya</taxon>
        <taxon>Ascomycota</taxon>
        <taxon>Pezizomycotina</taxon>
        <taxon>Dothideomycetes</taxon>
        <taxon>Pleosporomycetidae</taxon>
        <taxon>Pleosporales</taxon>
        <taxon>Massarineae</taxon>
        <taxon>Didymosphaeriaceae</taxon>
        <taxon>Paraphaeosphaeria</taxon>
    </lineage>
</organism>
<dbReference type="AlphaFoldDB" id="A0A9P6GLJ8"/>
<keyword evidence="2" id="KW-0472">Membrane</keyword>
<dbReference type="OrthoDB" id="5421765at2759"/>
<name>A0A9P6GLJ8_9PLEO</name>
<gene>
    <name evidence="3" type="ORF">PMIN01_03255</name>
</gene>
<evidence type="ECO:0000256" key="1">
    <source>
        <dbReference type="SAM" id="MobiDB-lite"/>
    </source>
</evidence>
<keyword evidence="2" id="KW-0812">Transmembrane</keyword>
<dbReference type="Proteomes" id="UP000756921">
    <property type="component" value="Unassembled WGS sequence"/>
</dbReference>
<feature type="region of interest" description="Disordered" evidence="1">
    <location>
        <begin position="17"/>
        <end position="84"/>
    </location>
</feature>
<sequence>MVWTCYTAPVSTCLDAAESASTPGTDTKETDVAFNPTLGAGDEGKPKTTKTTRIEDDGKPVRTDDNTRPKANKPLESSSIRHTTVLFTTTSEPTIEPTTAVEVSVPSVVAGTADGKNGPGGGGGGGVSPGAVAGIAIATAIVGAAIAFFAAFMLFKRRRPSIHGHSESSTNFITKGEQPSYVQVSQLGPPPILAAAIPPSNRGVDLSDLSHSSDFLAGVLPPAADEHAVKSRVTAVFGQILQHVNDFYRDVHATLTPSMEHDLEKFGNSSVNLAEELDRSSMPTIAIKHALVGYLLSIVAPEAEQQSTLFPAEVAGLRQNERSFESPDGQAAYILYKRLAAHLHAPPTLSLRSRQSDIREAAEHFALTFFPWANPAYADQDKDDNLVDVINNALDLSLWLFGQPYLYEWVWEDVGRRGTVVSPGLVRVTDERGKMLDRPSKVVGVVVATS</sequence>
<accession>A0A9P6GLJ8</accession>
<feature type="compositionally biased region" description="Polar residues" evidence="1">
    <location>
        <begin position="75"/>
        <end position="84"/>
    </location>
</feature>
<evidence type="ECO:0000256" key="2">
    <source>
        <dbReference type="SAM" id="Phobius"/>
    </source>
</evidence>
<keyword evidence="2" id="KW-1133">Transmembrane helix</keyword>
<feature type="compositionally biased region" description="Basic and acidic residues" evidence="1">
    <location>
        <begin position="42"/>
        <end position="68"/>
    </location>
</feature>
<keyword evidence="4" id="KW-1185">Reference proteome</keyword>
<protein>
    <submittedName>
        <fullName evidence="3">Uncharacterized protein</fullName>
    </submittedName>
</protein>